<feature type="domain" description="Bacterial transcriptional activator" evidence="7">
    <location>
        <begin position="97"/>
        <end position="242"/>
    </location>
</feature>
<dbReference type="SUPFAM" id="SSF46894">
    <property type="entry name" value="C-terminal effector domain of the bipartite response regulators"/>
    <property type="match status" value="1"/>
</dbReference>
<dbReference type="InterPro" id="IPR001867">
    <property type="entry name" value="OmpR/PhoB-type_DNA-bd"/>
</dbReference>
<proteinExistence type="inferred from homology"/>
<comment type="caution">
    <text evidence="8">The sequence shown here is derived from an EMBL/GenBank/DDBJ whole genome shotgun (WGS) entry which is preliminary data.</text>
</comment>
<dbReference type="EMBL" id="BAAANF010000003">
    <property type="protein sequence ID" value="GAA1672068.1"/>
    <property type="molecule type" value="Genomic_DNA"/>
</dbReference>
<dbReference type="Proteomes" id="UP001500280">
    <property type="component" value="Unassembled WGS sequence"/>
</dbReference>
<dbReference type="SUPFAM" id="SSF48452">
    <property type="entry name" value="TPR-like"/>
    <property type="match status" value="1"/>
</dbReference>
<keyword evidence="2" id="KW-0805">Transcription regulation</keyword>
<evidence type="ECO:0000256" key="2">
    <source>
        <dbReference type="ARBA" id="ARBA00023015"/>
    </source>
</evidence>
<dbReference type="Pfam" id="PF00486">
    <property type="entry name" value="Trans_reg_C"/>
    <property type="match status" value="1"/>
</dbReference>
<dbReference type="SMART" id="SM00862">
    <property type="entry name" value="Trans_reg_C"/>
    <property type="match status" value="1"/>
</dbReference>
<dbReference type="PANTHER" id="PTHR35807">
    <property type="entry name" value="TRANSCRIPTIONAL REGULATOR REDD-RELATED"/>
    <property type="match status" value="1"/>
</dbReference>
<evidence type="ECO:0000259" key="6">
    <source>
        <dbReference type="SMART" id="SM00862"/>
    </source>
</evidence>
<dbReference type="InterPro" id="IPR051677">
    <property type="entry name" value="AfsR-DnrI-RedD_regulator"/>
</dbReference>
<evidence type="ECO:0000256" key="1">
    <source>
        <dbReference type="ARBA" id="ARBA00005820"/>
    </source>
</evidence>
<evidence type="ECO:0000256" key="5">
    <source>
        <dbReference type="SAM" id="MobiDB-lite"/>
    </source>
</evidence>
<comment type="similarity">
    <text evidence="1">Belongs to the AfsR/DnrI/RedD regulatory family.</text>
</comment>
<feature type="compositionally biased region" description="Pro residues" evidence="5">
    <location>
        <begin position="242"/>
        <end position="251"/>
    </location>
</feature>
<dbReference type="InterPro" id="IPR016032">
    <property type="entry name" value="Sig_transdc_resp-reg_C-effctor"/>
</dbReference>
<evidence type="ECO:0000259" key="7">
    <source>
        <dbReference type="SMART" id="SM01043"/>
    </source>
</evidence>
<evidence type="ECO:0000313" key="9">
    <source>
        <dbReference type="Proteomes" id="UP001500280"/>
    </source>
</evidence>
<evidence type="ECO:0000256" key="3">
    <source>
        <dbReference type="ARBA" id="ARBA00023125"/>
    </source>
</evidence>
<dbReference type="InterPro" id="IPR005158">
    <property type="entry name" value="BTAD"/>
</dbReference>
<keyword evidence="3" id="KW-0238">DNA-binding</keyword>
<keyword evidence="9" id="KW-1185">Reference proteome</keyword>
<feature type="domain" description="OmpR/PhoB-type" evidence="6">
    <location>
        <begin position="19"/>
        <end position="93"/>
    </location>
</feature>
<sequence length="258" mass="28612">MEQRLSCRVIGPLELEVDGAALALNGVQARRLLAALVLAEGRPVSDPELADLMWPNGWPENARKALRVLVWRLRTALGAAGERLERTPSGYCFAVPTDHQQFADLVASGLYRLSIRDAIGAIQDLEAALELWRGEPWQDLAGSPAVVGARTRLVELHELALEEVEAARLAFGNPWVALRSLTRLVADSPYRERRWELLALAYLETGQPERAAAELRRFRALLADQLGLDPGPALVALERRLGPPPQAPRPRPAAWRWR</sequence>
<dbReference type="SMART" id="SM01043">
    <property type="entry name" value="BTAD"/>
    <property type="match status" value="1"/>
</dbReference>
<name>A0ABP4SFB1_9ACTN</name>
<dbReference type="InterPro" id="IPR011990">
    <property type="entry name" value="TPR-like_helical_dom_sf"/>
</dbReference>
<gene>
    <name evidence="8" type="ORF">GCM10009745_13520</name>
</gene>
<dbReference type="Gene3D" id="1.10.10.10">
    <property type="entry name" value="Winged helix-like DNA-binding domain superfamily/Winged helix DNA-binding domain"/>
    <property type="match status" value="1"/>
</dbReference>
<dbReference type="Gene3D" id="1.25.40.10">
    <property type="entry name" value="Tetratricopeptide repeat domain"/>
    <property type="match status" value="1"/>
</dbReference>
<evidence type="ECO:0000313" key="8">
    <source>
        <dbReference type="EMBL" id="GAA1672068.1"/>
    </source>
</evidence>
<organism evidence="8 9">
    <name type="scientific">Kribbella yunnanensis</name>
    <dbReference type="NCBI Taxonomy" id="190194"/>
    <lineage>
        <taxon>Bacteria</taxon>
        <taxon>Bacillati</taxon>
        <taxon>Actinomycetota</taxon>
        <taxon>Actinomycetes</taxon>
        <taxon>Propionibacteriales</taxon>
        <taxon>Kribbellaceae</taxon>
        <taxon>Kribbella</taxon>
    </lineage>
</organism>
<accession>A0ABP4SFB1</accession>
<dbReference type="PANTHER" id="PTHR35807:SF1">
    <property type="entry name" value="TRANSCRIPTIONAL REGULATOR REDD"/>
    <property type="match status" value="1"/>
</dbReference>
<evidence type="ECO:0000256" key="4">
    <source>
        <dbReference type="ARBA" id="ARBA00023163"/>
    </source>
</evidence>
<dbReference type="Pfam" id="PF03704">
    <property type="entry name" value="BTAD"/>
    <property type="match status" value="1"/>
</dbReference>
<feature type="region of interest" description="Disordered" evidence="5">
    <location>
        <begin position="239"/>
        <end position="258"/>
    </location>
</feature>
<protein>
    <recommendedName>
        <fullName evidence="10">SARP family transcriptional regulator</fullName>
    </recommendedName>
</protein>
<evidence type="ECO:0008006" key="10">
    <source>
        <dbReference type="Google" id="ProtNLM"/>
    </source>
</evidence>
<reference evidence="9" key="1">
    <citation type="journal article" date="2019" name="Int. J. Syst. Evol. Microbiol.">
        <title>The Global Catalogue of Microorganisms (GCM) 10K type strain sequencing project: providing services to taxonomists for standard genome sequencing and annotation.</title>
        <authorList>
            <consortium name="The Broad Institute Genomics Platform"/>
            <consortium name="The Broad Institute Genome Sequencing Center for Infectious Disease"/>
            <person name="Wu L."/>
            <person name="Ma J."/>
        </authorList>
    </citation>
    <scope>NUCLEOTIDE SEQUENCE [LARGE SCALE GENOMIC DNA]</scope>
    <source>
        <strain evidence="9">JCM 14307</strain>
    </source>
</reference>
<keyword evidence="4" id="KW-0804">Transcription</keyword>
<dbReference type="InterPro" id="IPR036388">
    <property type="entry name" value="WH-like_DNA-bd_sf"/>
</dbReference>